<gene>
    <name evidence="2" type="ORF">COV72_03210</name>
</gene>
<dbReference type="EMBL" id="PCWA01000045">
    <property type="protein sequence ID" value="PIQ89364.1"/>
    <property type="molecule type" value="Genomic_DNA"/>
</dbReference>
<evidence type="ECO:0000256" key="1">
    <source>
        <dbReference type="SAM" id="SignalP"/>
    </source>
</evidence>
<feature type="chain" id="PRO_5013930551" description="Outer membrane protein beta-barrel domain-containing protein" evidence="1">
    <location>
        <begin position="23"/>
        <end position="247"/>
    </location>
</feature>
<name>A0A2H0M0D0_9BACT</name>
<dbReference type="AlphaFoldDB" id="A0A2H0M0D0"/>
<evidence type="ECO:0008006" key="4">
    <source>
        <dbReference type="Google" id="ProtNLM"/>
    </source>
</evidence>
<comment type="caution">
    <text evidence="2">The sequence shown here is derived from an EMBL/GenBank/DDBJ whole genome shotgun (WGS) entry which is preliminary data.</text>
</comment>
<reference evidence="2 3" key="1">
    <citation type="submission" date="2017-09" db="EMBL/GenBank/DDBJ databases">
        <title>Depth-based differentiation of microbial function through sediment-hosted aquifers and enrichment of novel symbionts in the deep terrestrial subsurface.</title>
        <authorList>
            <person name="Probst A.J."/>
            <person name="Ladd B."/>
            <person name="Jarett J.K."/>
            <person name="Geller-Mcgrath D.E."/>
            <person name="Sieber C.M."/>
            <person name="Emerson J.B."/>
            <person name="Anantharaman K."/>
            <person name="Thomas B.C."/>
            <person name="Malmstrom R."/>
            <person name="Stieglmeier M."/>
            <person name="Klingl A."/>
            <person name="Woyke T."/>
            <person name="Ryan C.M."/>
            <person name="Banfield J.F."/>
        </authorList>
    </citation>
    <scope>NUCLEOTIDE SEQUENCE [LARGE SCALE GENOMIC DNA]</scope>
    <source>
        <strain evidence="2">CG11_big_fil_rev_8_21_14_0_20_42_13</strain>
    </source>
</reference>
<sequence length="247" mass="27189">MKKVLVLAVGLLVLCVSGAVFGSEGVLDNLDIEVSGTLDFYSQYIWRGFALDTDPVIQPGFSLSKYGFTLSWWGSFDVDNNDSLNSDESDVIIDYTKEFDNFSLSLGHTYYDFPGTGSYSREFYAGFALPDFFLSPSLTYYHDYGDEDNGGGDGDYLVLDVSKSFTVVDDPEITLDLGAHLAYNNELFIAGEGGDCLFSAGLTIPLKENLTFSPSINYSVPFGDLEDTNDGNQKERFYAGFSLGYAF</sequence>
<proteinExistence type="predicted"/>
<evidence type="ECO:0000313" key="3">
    <source>
        <dbReference type="Proteomes" id="UP000229641"/>
    </source>
</evidence>
<organism evidence="2 3">
    <name type="scientific">Candidatus Ghiorseimicrobium undicola</name>
    <dbReference type="NCBI Taxonomy" id="1974746"/>
    <lineage>
        <taxon>Bacteria</taxon>
        <taxon>Pseudomonadati</taxon>
        <taxon>Candidatus Omnitrophota</taxon>
        <taxon>Candidatus Ghiorseimicrobium</taxon>
    </lineage>
</organism>
<protein>
    <recommendedName>
        <fullName evidence="4">Outer membrane protein beta-barrel domain-containing protein</fullName>
    </recommendedName>
</protein>
<accession>A0A2H0M0D0</accession>
<keyword evidence="1" id="KW-0732">Signal</keyword>
<dbReference type="Proteomes" id="UP000229641">
    <property type="component" value="Unassembled WGS sequence"/>
</dbReference>
<feature type="signal peptide" evidence="1">
    <location>
        <begin position="1"/>
        <end position="22"/>
    </location>
</feature>
<evidence type="ECO:0000313" key="2">
    <source>
        <dbReference type="EMBL" id="PIQ89364.1"/>
    </source>
</evidence>